<evidence type="ECO:0000256" key="2">
    <source>
        <dbReference type="ARBA" id="ARBA00005179"/>
    </source>
</evidence>
<dbReference type="GO" id="GO:0004497">
    <property type="term" value="F:monooxygenase activity"/>
    <property type="evidence" value="ECO:0007669"/>
    <property type="project" value="UniProtKB-KW"/>
</dbReference>
<evidence type="ECO:0000256" key="3">
    <source>
        <dbReference type="ARBA" id="ARBA00010617"/>
    </source>
</evidence>
<keyword evidence="9" id="KW-1133">Transmembrane helix</keyword>
<evidence type="ECO:0000256" key="8">
    <source>
        <dbReference type="PIRSR" id="PIRSR602401-1"/>
    </source>
</evidence>
<comment type="similarity">
    <text evidence="3">Belongs to the cytochrome P450 family.</text>
</comment>
<dbReference type="Pfam" id="PF00067">
    <property type="entry name" value="p450"/>
    <property type="match status" value="2"/>
</dbReference>
<keyword evidence="8" id="KW-0479">Metal-binding</keyword>
<dbReference type="InterPro" id="IPR002401">
    <property type="entry name" value="Cyt_P450_E_grp-I"/>
</dbReference>
<feature type="binding site" description="axial binding residue" evidence="8">
    <location>
        <position position="503"/>
    </location>
    <ligand>
        <name>heme</name>
        <dbReference type="ChEBI" id="CHEBI:30413"/>
    </ligand>
    <ligandPart>
        <name>Fe</name>
        <dbReference type="ChEBI" id="CHEBI:18248"/>
    </ligandPart>
</feature>
<dbReference type="Gene3D" id="1.10.630.10">
    <property type="entry name" value="Cytochrome P450"/>
    <property type="match status" value="1"/>
</dbReference>
<dbReference type="GO" id="GO:0005506">
    <property type="term" value="F:iron ion binding"/>
    <property type="evidence" value="ECO:0007669"/>
    <property type="project" value="InterPro"/>
</dbReference>
<dbReference type="InterPro" id="IPR036396">
    <property type="entry name" value="Cyt_P450_sf"/>
</dbReference>
<dbReference type="InParanoid" id="A0A165D0W7"/>
<feature type="transmembrane region" description="Helical" evidence="9">
    <location>
        <begin position="15"/>
        <end position="33"/>
    </location>
</feature>
<dbReference type="PANTHER" id="PTHR24305:SF166">
    <property type="entry name" value="CYTOCHROME P450 12A4, MITOCHONDRIAL-RELATED"/>
    <property type="match status" value="1"/>
</dbReference>
<keyword evidence="7" id="KW-0503">Monooxygenase</keyword>
<dbReference type="EMBL" id="KV424089">
    <property type="protein sequence ID" value="KZT51819.1"/>
    <property type="molecule type" value="Genomic_DNA"/>
</dbReference>
<organism evidence="10 11">
    <name type="scientific">Calocera cornea HHB12733</name>
    <dbReference type="NCBI Taxonomy" id="1353952"/>
    <lineage>
        <taxon>Eukaryota</taxon>
        <taxon>Fungi</taxon>
        <taxon>Dikarya</taxon>
        <taxon>Basidiomycota</taxon>
        <taxon>Agaricomycotina</taxon>
        <taxon>Dacrymycetes</taxon>
        <taxon>Dacrymycetales</taxon>
        <taxon>Dacrymycetaceae</taxon>
        <taxon>Calocera</taxon>
    </lineage>
</organism>
<gene>
    <name evidence="10" type="ORF">CALCODRAFT_442515</name>
</gene>
<dbReference type="OrthoDB" id="1470350at2759"/>
<dbReference type="PRINTS" id="PR00385">
    <property type="entry name" value="P450"/>
</dbReference>
<keyword evidence="9" id="KW-0472">Membrane</keyword>
<evidence type="ECO:0000256" key="4">
    <source>
        <dbReference type="ARBA" id="ARBA00022617"/>
    </source>
</evidence>
<evidence type="ECO:0000256" key="9">
    <source>
        <dbReference type="SAM" id="Phobius"/>
    </source>
</evidence>
<evidence type="ECO:0000256" key="1">
    <source>
        <dbReference type="ARBA" id="ARBA00001971"/>
    </source>
</evidence>
<keyword evidence="9" id="KW-0812">Transmembrane</keyword>
<name>A0A165D0W7_9BASI</name>
<dbReference type="GO" id="GO:0016705">
    <property type="term" value="F:oxidoreductase activity, acting on paired donors, with incorporation or reduction of molecular oxygen"/>
    <property type="evidence" value="ECO:0007669"/>
    <property type="project" value="InterPro"/>
</dbReference>
<keyword evidence="11" id="KW-1185">Reference proteome</keyword>
<evidence type="ECO:0000313" key="11">
    <source>
        <dbReference type="Proteomes" id="UP000076842"/>
    </source>
</evidence>
<proteinExistence type="inferred from homology"/>
<evidence type="ECO:0000256" key="5">
    <source>
        <dbReference type="ARBA" id="ARBA00023002"/>
    </source>
</evidence>
<dbReference type="PANTHER" id="PTHR24305">
    <property type="entry name" value="CYTOCHROME P450"/>
    <property type="match status" value="1"/>
</dbReference>
<evidence type="ECO:0000256" key="6">
    <source>
        <dbReference type="ARBA" id="ARBA00023004"/>
    </source>
</evidence>
<dbReference type="STRING" id="1353952.A0A165D0W7"/>
<dbReference type="Proteomes" id="UP000076842">
    <property type="component" value="Unassembled WGS sequence"/>
</dbReference>
<accession>A0A165D0W7</accession>
<dbReference type="InterPro" id="IPR001128">
    <property type="entry name" value="Cyt_P450"/>
</dbReference>
<dbReference type="SUPFAM" id="SSF48264">
    <property type="entry name" value="Cytochrome P450"/>
    <property type="match status" value="1"/>
</dbReference>
<comment type="cofactor">
    <cofactor evidence="1 8">
        <name>heme</name>
        <dbReference type="ChEBI" id="CHEBI:30413"/>
    </cofactor>
</comment>
<keyword evidence="4 8" id="KW-0349">Heme</keyword>
<keyword evidence="6 8" id="KW-0408">Iron</keyword>
<evidence type="ECO:0000313" key="10">
    <source>
        <dbReference type="EMBL" id="KZT51819.1"/>
    </source>
</evidence>
<dbReference type="GO" id="GO:0020037">
    <property type="term" value="F:heme binding"/>
    <property type="evidence" value="ECO:0007669"/>
    <property type="project" value="InterPro"/>
</dbReference>
<dbReference type="AlphaFoldDB" id="A0A165D0W7"/>
<reference evidence="10 11" key="1">
    <citation type="journal article" date="2016" name="Mol. Biol. Evol.">
        <title>Comparative Genomics of Early-Diverging Mushroom-Forming Fungi Provides Insights into the Origins of Lignocellulose Decay Capabilities.</title>
        <authorList>
            <person name="Nagy L.G."/>
            <person name="Riley R."/>
            <person name="Tritt A."/>
            <person name="Adam C."/>
            <person name="Daum C."/>
            <person name="Floudas D."/>
            <person name="Sun H."/>
            <person name="Yadav J.S."/>
            <person name="Pangilinan J."/>
            <person name="Larsson K.H."/>
            <person name="Matsuura K."/>
            <person name="Barry K."/>
            <person name="Labutti K."/>
            <person name="Kuo R."/>
            <person name="Ohm R.A."/>
            <person name="Bhattacharya S.S."/>
            <person name="Shirouzu T."/>
            <person name="Yoshinaga Y."/>
            <person name="Martin F.M."/>
            <person name="Grigoriev I.V."/>
            <person name="Hibbett D.S."/>
        </authorList>
    </citation>
    <scope>NUCLEOTIDE SEQUENCE [LARGE SCALE GENOMIC DNA]</scope>
    <source>
        <strain evidence="10 11">HHB12733</strain>
    </source>
</reference>
<keyword evidence="5" id="KW-0560">Oxidoreductase</keyword>
<dbReference type="InterPro" id="IPR050121">
    <property type="entry name" value="Cytochrome_P450_monoxygenase"/>
</dbReference>
<protein>
    <submittedName>
        <fullName evidence="10">Cytochrome P450</fullName>
    </submittedName>
</protein>
<sequence>MLDLSLLSSLRPADLAVGLLAILLLSLLLRKLLHSRYPKLRGPPRPSWLYGWNRTLLLGTSGDFYESWQKEYGDVFSVPTAVGGIRLAIMDPKAIAHVLTAHAYNYVRPEGQRKVLVALLGDGLITVEGDDHKRHRKTMTPGFTPAAIRAFTSIFLECAHKVKDEWNALMLAENKESDYVLDVDPWINAISLDSIGAAGFGYDFHSTSGSKPVIQRLLDVFGSTRQSPLTLLILSLIHVFPWLTYLPSNRTEFRKKLRGAMTDVAVGVMEERHKVGEEGRRSLIESVSESGFLVRAENRTFSQDEVLAAVGAVLLGPRCLLSGNRSTPSCLRGTIPLQVSISWSLHELSSHPSVQSKLRAELSLAVPSGEPTYDQLHGEKEMPYLDAVVKEVLRCHPAIVEIFRVVRALKEDSLPLARPLTTTSGKQISGSLPIPAGQGLAIPIEALVRSPLLWGADSHEFKPERWLHDGAGAAAGVDGLPERAREVQGWSHLMTFLDGPRACIGRNFAIAEVKAVLCTLVQNFKFEPWKEGGRDVKRVVAVTPRPRNEGVQGLKLRISRVELD</sequence>
<dbReference type="PRINTS" id="PR00463">
    <property type="entry name" value="EP450I"/>
</dbReference>
<evidence type="ECO:0000256" key="7">
    <source>
        <dbReference type="ARBA" id="ARBA00023033"/>
    </source>
</evidence>
<comment type="pathway">
    <text evidence="2">Secondary metabolite biosynthesis.</text>
</comment>